<reference evidence="2 3" key="1">
    <citation type="journal article" date="2021" name="Elife">
        <title>Chloroplast acquisition without the gene transfer in kleptoplastic sea slugs, Plakobranchus ocellatus.</title>
        <authorList>
            <person name="Maeda T."/>
            <person name="Takahashi S."/>
            <person name="Yoshida T."/>
            <person name="Shimamura S."/>
            <person name="Takaki Y."/>
            <person name="Nagai Y."/>
            <person name="Toyoda A."/>
            <person name="Suzuki Y."/>
            <person name="Arimoto A."/>
            <person name="Ishii H."/>
            <person name="Satoh N."/>
            <person name="Nishiyama T."/>
            <person name="Hasebe M."/>
            <person name="Maruyama T."/>
            <person name="Minagawa J."/>
            <person name="Obokata J."/>
            <person name="Shigenobu S."/>
        </authorList>
    </citation>
    <scope>NUCLEOTIDE SEQUENCE [LARGE SCALE GENOMIC DNA]</scope>
</reference>
<dbReference type="Proteomes" id="UP000735302">
    <property type="component" value="Unassembled WGS sequence"/>
</dbReference>
<feature type="chain" id="PRO_5044011087" evidence="1">
    <location>
        <begin position="25"/>
        <end position="121"/>
    </location>
</feature>
<protein>
    <submittedName>
        <fullName evidence="2">Uncharacterized protein</fullName>
    </submittedName>
</protein>
<evidence type="ECO:0000313" key="2">
    <source>
        <dbReference type="EMBL" id="GFO15211.1"/>
    </source>
</evidence>
<evidence type="ECO:0000313" key="3">
    <source>
        <dbReference type="Proteomes" id="UP000735302"/>
    </source>
</evidence>
<keyword evidence="1" id="KW-0732">Signal</keyword>
<organism evidence="2 3">
    <name type="scientific">Plakobranchus ocellatus</name>
    <dbReference type="NCBI Taxonomy" id="259542"/>
    <lineage>
        <taxon>Eukaryota</taxon>
        <taxon>Metazoa</taxon>
        <taxon>Spiralia</taxon>
        <taxon>Lophotrochozoa</taxon>
        <taxon>Mollusca</taxon>
        <taxon>Gastropoda</taxon>
        <taxon>Heterobranchia</taxon>
        <taxon>Euthyneura</taxon>
        <taxon>Panpulmonata</taxon>
        <taxon>Sacoglossa</taxon>
        <taxon>Placobranchoidea</taxon>
        <taxon>Plakobranchidae</taxon>
        <taxon>Plakobranchus</taxon>
    </lineage>
</organism>
<dbReference type="AlphaFoldDB" id="A0AAV4B8P9"/>
<sequence>MESGHATAMLLLLVSYTLKWFNKGDQQDPIMDQNPLQKVYLKARGLCWARTLARDLEILADLRCFPDDLGCQLLPLHLCTLPDVGAWRLHTELRPGLLKMRYRLVFATLPIYKVVSYMTAL</sequence>
<accession>A0AAV4B8P9</accession>
<dbReference type="EMBL" id="BLXT01004605">
    <property type="protein sequence ID" value="GFO15211.1"/>
    <property type="molecule type" value="Genomic_DNA"/>
</dbReference>
<proteinExistence type="predicted"/>
<gene>
    <name evidence="2" type="ORF">PoB_004171600</name>
</gene>
<evidence type="ECO:0000256" key="1">
    <source>
        <dbReference type="SAM" id="SignalP"/>
    </source>
</evidence>
<keyword evidence="3" id="KW-1185">Reference proteome</keyword>
<comment type="caution">
    <text evidence="2">The sequence shown here is derived from an EMBL/GenBank/DDBJ whole genome shotgun (WGS) entry which is preliminary data.</text>
</comment>
<name>A0AAV4B8P9_9GAST</name>
<feature type="signal peptide" evidence="1">
    <location>
        <begin position="1"/>
        <end position="24"/>
    </location>
</feature>